<dbReference type="AlphaFoldDB" id="A0A9X4QNW4"/>
<dbReference type="Gene3D" id="3.60.40.10">
    <property type="entry name" value="PPM-type phosphatase domain"/>
    <property type="match status" value="1"/>
</dbReference>
<evidence type="ECO:0000256" key="1">
    <source>
        <dbReference type="ARBA" id="ARBA00022801"/>
    </source>
</evidence>
<comment type="caution">
    <text evidence="4">The sequence shown here is derived from an EMBL/GenBank/DDBJ whole genome shotgun (WGS) entry which is preliminary data.</text>
</comment>
<dbReference type="InterPro" id="IPR001932">
    <property type="entry name" value="PPM-type_phosphatase-like_dom"/>
</dbReference>
<proteinExistence type="predicted"/>
<dbReference type="InterPro" id="IPR001789">
    <property type="entry name" value="Sig_transdc_resp-reg_receiver"/>
</dbReference>
<dbReference type="Proteomes" id="UP001153387">
    <property type="component" value="Unassembled WGS sequence"/>
</dbReference>
<feature type="domain" description="Response regulatory" evidence="3">
    <location>
        <begin position="2"/>
        <end position="127"/>
    </location>
</feature>
<name>A0A9X4QNW4_9BACL</name>
<evidence type="ECO:0000256" key="2">
    <source>
        <dbReference type="PROSITE-ProRule" id="PRU00169"/>
    </source>
</evidence>
<dbReference type="PANTHER" id="PTHR43156">
    <property type="entry name" value="STAGE II SPORULATION PROTEIN E-RELATED"/>
    <property type="match status" value="1"/>
</dbReference>
<keyword evidence="1" id="KW-0378">Hydrolase</keyword>
<keyword evidence="2" id="KW-0597">Phosphoprotein</keyword>
<dbReference type="PANTHER" id="PTHR43156:SF14">
    <property type="entry name" value="PHOSPHOSERINE PHOSPHATASE RSBP"/>
    <property type="match status" value="1"/>
</dbReference>
<dbReference type="PROSITE" id="PS50110">
    <property type="entry name" value="RESPONSE_REGULATORY"/>
    <property type="match status" value="1"/>
</dbReference>
<evidence type="ECO:0000313" key="5">
    <source>
        <dbReference type="Proteomes" id="UP001153387"/>
    </source>
</evidence>
<dbReference type="SMART" id="SM00331">
    <property type="entry name" value="PP2C_SIG"/>
    <property type="match status" value="1"/>
</dbReference>
<dbReference type="EMBL" id="JAPDHZ010000003">
    <property type="protein sequence ID" value="MDG0792005.1"/>
    <property type="molecule type" value="Genomic_DNA"/>
</dbReference>
<dbReference type="Pfam" id="PF00072">
    <property type="entry name" value="Response_reg"/>
    <property type="match status" value="1"/>
</dbReference>
<dbReference type="SUPFAM" id="SSF52172">
    <property type="entry name" value="CheY-like"/>
    <property type="match status" value="1"/>
</dbReference>
<dbReference type="Gene3D" id="3.40.50.2300">
    <property type="match status" value="1"/>
</dbReference>
<dbReference type="Pfam" id="PF07228">
    <property type="entry name" value="SpoIIE"/>
    <property type="match status" value="1"/>
</dbReference>
<dbReference type="InterPro" id="IPR011006">
    <property type="entry name" value="CheY-like_superfamily"/>
</dbReference>
<evidence type="ECO:0000313" key="4">
    <source>
        <dbReference type="EMBL" id="MDG0792005.1"/>
    </source>
</evidence>
<reference evidence="4 5" key="1">
    <citation type="submission" date="2022-10" db="EMBL/GenBank/DDBJ databases">
        <title>Comparative genomic analysis of Cohnella hashimotonis sp. nov., isolated from the International Space Station.</title>
        <authorList>
            <person name="Simpson A."/>
            <person name="Venkateswaran K."/>
        </authorList>
    </citation>
    <scope>NUCLEOTIDE SEQUENCE [LARGE SCALE GENOMIC DNA]</scope>
    <source>
        <strain evidence="4 5">DSM 18997</strain>
    </source>
</reference>
<dbReference type="InterPro" id="IPR052016">
    <property type="entry name" value="Bact_Sigma-Reg"/>
</dbReference>
<protein>
    <submittedName>
        <fullName evidence="4">Fused response regulator/phosphatase</fullName>
    </submittedName>
</protein>
<dbReference type="GO" id="GO:0000160">
    <property type="term" value="P:phosphorelay signal transduction system"/>
    <property type="evidence" value="ECO:0007669"/>
    <property type="project" value="InterPro"/>
</dbReference>
<sequence length="382" mass="42870">MSILVVDDNPMNVMVVREMLNRSGYEDVQIAYSADEMFDILRSDNRSAQAPTAINLILLDLMMPGMDGIEACGLLQKDERLRDIPVIMVTAIGDSRKLAEALDAGATDYVTKPINKIELLARIRSALRLKTELDWHKERDRRLHEELSLARQVQEAVMPNDVDGENLSVQAYFRASEGLAGDLYAWHALDSNHYLIAIMDAMGHGISSSLISMFTASVLHEAMRTTVTPKRIVHELNRRLLQLQYENEMVQYYCTGICAWIDLENGIIEYVNAGHPPGLITRGNGGTQQLSATAPPIGMFEQMNVQMETASIRTGDVLHLFTDGLLDLFPGDMEQRIEQLTGTIMESEGDHQALESLLVQESLDRRPDDRCLVRVEVKKAMR</sequence>
<organism evidence="4 5">
    <name type="scientific">Cohnella ginsengisoli</name>
    <dbReference type="NCBI Taxonomy" id="425004"/>
    <lineage>
        <taxon>Bacteria</taxon>
        <taxon>Bacillati</taxon>
        <taxon>Bacillota</taxon>
        <taxon>Bacilli</taxon>
        <taxon>Bacillales</taxon>
        <taxon>Paenibacillaceae</taxon>
        <taxon>Cohnella</taxon>
    </lineage>
</organism>
<dbReference type="InterPro" id="IPR036457">
    <property type="entry name" value="PPM-type-like_dom_sf"/>
</dbReference>
<accession>A0A9X4QNW4</accession>
<dbReference type="GO" id="GO:0016791">
    <property type="term" value="F:phosphatase activity"/>
    <property type="evidence" value="ECO:0007669"/>
    <property type="project" value="TreeGrafter"/>
</dbReference>
<evidence type="ECO:0000259" key="3">
    <source>
        <dbReference type="PROSITE" id="PS50110"/>
    </source>
</evidence>
<dbReference type="SUPFAM" id="SSF81606">
    <property type="entry name" value="PP2C-like"/>
    <property type="match status" value="1"/>
</dbReference>
<gene>
    <name evidence="4" type="ORF">OMP38_14905</name>
</gene>
<keyword evidence="5" id="KW-1185">Reference proteome</keyword>
<feature type="modified residue" description="4-aspartylphosphate" evidence="2">
    <location>
        <position position="60"/>
    </location>
</feature>
<dbReference type="RefSeq" id="WP_277565836.1">
    <property type="nucleotide sequence ID" value="NZ_JAPDHZ010000003.1"/>
</dbReference>
<dbReference type="SMART" id="SM00448">
    <property type="entry name" value="REC"/>
    <property type="match status" value="1"/>
</dbReference>